<dbReference type="InterPro" id="IPR013974">
    <property type="entry name" value="SAF"/>
</dbReference>
<comment type="caution">
    <text evidence="9">The sequence shown here is derived from an EMBL/GenBank/DDBJ whole genome shotgun (WGS) entry which is preliminary data.</text>
</comment>
<keyword evidence="9" id="KW-0969">Cilium</keyword>
<dbReference type="Pfam" id="PF17656">
    <property type="entry name" value="ChapFlgA_N"/>
    <property type="match status" value="1"/>
</dbReference>
<evidence type="ECO:0000256" key="5">
    <source>
        <dbReference type="ARBA" id="ARBA00022764"/>
    </source>
</evidence>
<dbReference type="InterPro" id="IPR041231">
    <property type="entry name" value="FlgA_N"/>
</dbReference>
<dbReference type="Proteomes" id="UP000663992">
    <property type="component" value="Unassembled WGS sequence"/>
</dbReference>
<dbReference type="PANTHER" id="PTHR36307:SF1">
    <property type="entry name" value="FLAGELLA BASAL BODY P-RING FORMATION PROTEIN FLGA"/>
    <property type="match status" value="1"/>
</dbReference>
<dbReference type="NCBIfam" id="TIGR03170">
    <property type="entry name" value="flgA_cterm"/>
    <property type="match status" value="1"/>
</dbReference>
<evidence type="ECO:0000256" key="1">
    <source>
        <dbReference type="ARBA" id="ARBA00004418"/>
    </source>
</evidence>
<evidence type="ECO:0000259" key="8">
    <source>
        <dbReference type="SMART" id="SM00858"/>
    </source>
</evidence>
<dbReference type="PANTHER" id="PTHR36307">
    <property type="entry name" value="FLAGELLA BASAL BODY P-RING FORMATION PROTEIN FLGA"/>
    <property type="match status" value="1"/>
</dbReference>
<comment type="similarity">
    <text evidence="2 7">Belongs to the FlgA family.</text>
</comment>
<evidence type="ECO:0000256" key="7">
    <source>
        <dbReference type="RuleBase" id="RU362063"/>
    </source>
</evidence>
<reference evidence="9 10" key="1">
    <citation type="submission" date="2021-03" db="EMBL/GenBank/DDBJ databases">
        <title>novel species isolated from a fishpond in China.</title>
        <authorList>
            <person name="Lu H."/>
            <person name="Cai Z."/>
        </authorList>
    </citation>
    <scope>NUCLEOTIDE SEQUENCE [LARGE SCALE GENOMIC DNA]</scope>
    <source>
        <strain evidence="9 10">Y57</strain>
    </source>
</reference>
<feature type="domain" description="SAF" evidence="8">
    <location>
        <begin position="109"/>
        <end position="171"/>
    </location>
</feature>
<dbReference type="Gene3D" id="3.90.1210.10">
    <property type="entry name" value="Antifreeze-like/N-acetylneuraminic acid synthase C-terminal domain"/>
    <property type="match status" value="1"/>
</dbReference>
<name>A0ABS3CQU0_9ALTE</name>
<evidence type="ECO:0000313" key="9">
    <source>
        <dbReference type="EMBL" id="MBN7818831.1"/>
    </source>
</evidence>
<keyword evidence="5 7" id="KW-0574">Periplasm</keyword>
<dbReference type="Gene3D" id="2.30.30.760">
    <property type="match status" value="1"/>
</dbReference>
<dbReference type="Pfam" id="PF13144">
    <property type="entry name" value="ChapFlgA"/>
    <property type="match status" value="1"/>
</dbReference>
<dbReference type="CDD" id="cd11614">
    <property type="entry name" value="SAF_CpaB_FlgA_like"/>
    <property type="match status" value="1"/>
</dbReference>
<sequence>MRILIFLLLTLKSVGVLAEAPTIASPHQQVSDTARQYVLERLTLLSPDASQLDVEAATVDERLQIPQCDEPFIAQASENSLSQSNVTVRVSCVSSNWFLYVMVKVRQTQAVVVTKVPVSPGTLLDESQLEVIQMELGQLHSSTFANISDLAGARSKRRLRAGQPLEPSQLCYVCKGDSIVIRANAAGLQIKTSGIALQDGNVGDTILIKNRASEKQINARVLSAGEVAVGI</sequence>
<dbReference type="InterPro" id="IPR039246">
    <property type="entry name" value="Flagellar_FlgA"/>
</dbReference>
<keyword evidence="10" id="KW-1185">Reference proteome</keyword>
<dbReference type="SMART" id="SM00858">
    <property type="entry name" value="SAF"/>
    <property type="match status" value="1"/>
</dbReference>
<accession>A0ABS3CQU0</accession>
<keyword evidence="9" id="KW-0966">Cell projection</keyword>
<gene>
    <name evidence="9" type="primary">flgA</name>
    <name evidence="9" type="ORF">J0A65_03090</name>
</gene>
<dbReference type="EMBL" id="JAFKCS010000002">
    <property type="protein sequence ID" value="MBN7818831.1"/>
    <property type="molecule type" value="Genomic_DNA"/>
</dbReference>
<dbReference type="InterPro" id="IPR017585">
    <property type="entry name" value="SAF_FlgA"/>
</dbReference>
<proteinExistence type="inferred from homology"/>
<evidence type="ECO:0000256" key="2">
    <source>
        <dbReference type="ARBA" id="ARBA00010474"/>
    </source>
</evidence>
<evidence type="ECO:0000256" key="6">
    <source>
        <dbReference type="ARBA" id="ARBA00025643"/>
    </source>
</evidence>
<keyword evidence="9" id="KW-0282">Flagellum</keyword>
<comment type="subcellular location">
    <subcellularLocation>
        <location evidence="1 7">Periplasm</location>
    </subcellularLocation>
</comment>
<feature type="signal peptide" evidence="7">
    <location>
        <begin position="1"/>
        <end position="18"/>
    </location>
</feature>
<protein>
    <recommendedName>
        <fullName evidence="3 7">Flagella basal body P-ring formation protein FlgA</fullName>
    </recommendedName>
</protein>
<dbReference type="RefSeq" id="WP_206592660.1">
    <property type="nucleotide sequence ID" value="NZ_JAFKCS010000002.1"/>
</dbReference>
<keyword evidence="7" id="KW-1005">Bacterial flagellum biogenesis</keyword>
<feature type="chain" id="PRO_5044985172" description="Flagella basal body P-ring formation protein FlgA" evidence="7">
    <location>
        <begin position="19"/>
        <end position="231"/>
    </location>
</feature>
<evidence type="ECO:0000256" key="3">
    <source>
        <dbReference type="ARBA" id="ARBA00014754"/>
    </source>
</evidence>
<organism evidence="9 10">
    <name type="scientific">Bowmanella yangjiangensis</name>
    <dbReference type="NCBI Taxonomy" id="2811230"/>
    <lineage>
        <taxon>Bacteria</taxon>
        <taxon>Pseudomonadati</taxon>
        <taxon>Pseudomonadota</taxon>
        <taxon>Gammaproteobacteria</taxon>
        <taxon>Alteromonadales</taxon>
        <taxon>Alteromonadaceae</taxon>
        <taxon>Bowmanella</taxon>
    </lineage>
</organism>
<comment type="function">
    <text evidence="6 7">Involved in the assembly process of the P-ring formation. It may associate with FlgF on the rod constituting a structure essential for the P-ring assembly or may act as a modulator protein for the P-ring assembly.</text>
</comment>
<evidence type="ECO:0000313" key="10">
    <source>
        <dbReference type="Proteomes" id="UP000663992"/>
    </source>
</evidence>
<evidence type="ECO:0000256" key="4">
    <source>
        <dbReference type="ARBA" id="ARBA00022729"/>
    </source>
</evidence>
<keyword evidence="4 7" id="KW-0732">Signal</keyword>